<organism evidence="3 4">
    <name type="scientific">Naegleria lovaniensis</name>
    <name type="common">Amoeba</name>
    <dbReference type="NCBI Taxonomy" id="51637"/>
    <lineage>
        <taxon>Eukaryota</taxon>
        <taxon>Discoba</taxon>
        <taxon>Heterolobosea</taxon>
        <taxon>Tetramitia</taxon>
        <taxon>Eutetramitia</taxon>
        <taxon>Vahlkampfiidae</taxon>
        <taxon>Naegleria</taxon>
    </lineage>
</organism>
<dbReference type="Proteomes" id="UP000816034">
    <property type="component" value="Unassembled WGS sequence"/>
</dbReference>
<dbReference type="Gene3D" id="3.10.28.10">
    <property type="entry name" value="Homing endonucleases"/>
    <property type="match status" value="1"/>
</dbReference>
<evidence type="ECO:0000259" key="2">
    <source>
        <dbReference type="PROSITE" id="PS50819"/>
    </source>
</evidence>
<dbReference type="GeneID" id="68097981"/>
<dbReference type="InterPro" id="IPR027434">
    <property type="entry name" value="Homing_endonucl"/>
</dbReference>
<feature type="compositionally biased region" description="Low complexity" evidence="1">
    <location>
        <begin position="564"/>
        <end position="588"/>
    </location>
</feature>
<protein>
    <recommendedName>
        <fullName evidence="2">DOD-type homing endonuclease domain-containing protein</fullName>
    </recommendedName>
</protein>
<dbReference type="GO" id="GO:0004519">
    <property type="term" value="F:endonuclease activity"/>
    <property type="evidence" value="ECO:0007669"/>
    <property type="project" value="InterPro"/>
</dbReference>
<name>A0AA88KI00_NAELO</name>
<evidence type="ECO:0000313" key="3">
    <source>
        <dbReference type="EMBL" id="KAG2382324.1"/>
    </source>
</evidence>
<gene>
    <name evidence="3" type="ORF">C9374_005526</name>
</gene>
<feature type="region of interest" description="Disordered" evidence="1">
    <location>
        <begin position="411"/>
        <end position="440"/>
    </location>
</feature>
<evidence type="ECO:0000313" key="4">
    <source>
        <dbReference type="Proteomes" id="UP000816034"/>
    </source>
</evidence>
<feature type="region of interest" description="Disordered" evidence="1">
    <location>
        <begin position="512"/>
        <end position="636"/>
    </location>
</feature>
<sequence>MNLPNGSVKRYLNTLEKLFPNDLEQVKETIKNTYLTFVPSLTSINELRRTSIPINFPLSPAVVDALQIISSFLNTSNIQDTVLRKVFMIIGALLGDGWKDNCALTLHYTESQLRDEIILFMESIAKKKDCQWYSVKYSKKLENGEWEYRKMNYGGGKVQYSEEEKEKLINQWIQEGFAPACFDIHFPHTLFNNLMKELGFYVHDQTKGKLIKTIPSFVYELPMKYASPLLNGAIYSDGHMSPSHQRRMSFTQVDQIIMNAVMFLGMICGYHVSGVPKWYEDEEVIYNESYFTGYAILGFGAPELEKKQYPQGKTPPQSVRARVELIAEVEEPQELYHFTFLKDQVDTIHTANGLVLVLGQNFYQSLNVGDHHVLSYSSCENDYLQVLPESIQKVIHAVDYLKGRAETTESPKIVITTPSSKKSGGGDDSPQKLPDNIQPNIEKKVALSFSSSSKKKKKKTLITDSDEDVIVTTASSSSNPSKRGNTVVRLEQDKKKKKTLITDSDDDVIVTTASSSSSNKESRFGKNTSSSVAQSSSSKKNKNVTPLTSSSKRDRAVKQDTGLSSSSSKIANSSEKSLSSSNKNVHSSYLPSRNPILKGNHEKSNPSKRGNTVVRLEQDKKKRRKTLITDSDDDEQ</sequence>
<evidence type="ECO:0000256" key="1">
    <source>
        <dbReference type="SAM" id="MobiDB-lite"/>
    </source>
</evidence>
<reference evidence="3 4" key="1">
    <citation type="journal article" date="2018" name="BMC Genomics">
        <title>The genome of Naegleria lovaniensis, the basis for a comparative approach to unravel pathogenicity factors of the human pathogenic amoeba N. fowleri.</title>
        <authorList>
            <person name="Liechti N."/>
            <person name="Schurch N."/>
            <person name="Bruggmann R."/>
            <person name="Wittwer M."/>
        </authorList>
    </citation>
    <scope>NUCLEOTIDE SEQUENCE [LARGE SCALE GENOMIC DNA]</scope>
    <source>
        <strain evidence="3 4">ATCC 30569</strain>
    </source>
</reference>
<dbReference type="InterPro" id="IPR004042">
    <property type="entry name" value="Intein_endonuc_central"/>
</dbReference>
<dbReference type="EMBL" id="PYSW02000024">
    <property type="protein sequence ID" value="KAG2382324.1"/>
    <property type="molecule type" value="Genomic_DNA"/>
</dbReference>
<keyword evidence="4" id="KW-1185">Reference proteome</keyword>
<proteinExistence type="predicted"/>
<feature type="compositionally biased region" description="Low complexity" evidence="1">
    <location>
        <begin position="526"/>
        <end position="538"/>
    </location>
</feature>
<dbReference type="AlphaFoldDB" id="A0AA88KI00"/>
<dbReference type="RefSeq" id="XP_044548003.1">
    <property type="nucleotide sequence ID" value="XM_044695286.1"/>
</dbReference>
<dbReference type="SUPFAM" id="SSF55608">
    <property type="entry name" value="Homing endonucleases"/>
    <property type="match status" value="1"/>
</dbReference>
<accession>A0AA88KI00</accession>
<comment type="caution">
    <text evidence="3">The sequence shown here is derived from an EMBL/GenBank/DDBJ whole genome shotgun (WGS) entry which is preliminary data.</text>
</comment>
<feature type="domain" description="DOD-type homing endonuclease" evidence="2">
    <location>
        <begin position="89"/>
        <end position="270"/>
    </location>
</feature>
<dbReference type="PROSITE" id="PS50819">
    <property type="entry name" value="INTEIN_ENDONUCLEASE"/>
    <property type="match status" value="1"/>
</dbReference>